<name>A0A8C1QM02_CYPCA</name>
<dbReference type="InterPro" id="IPR021109">
    <property type="entry name" value="Peptidase_aspartic_dom_sf"/>
</dbReference>
<reference evidence="5" key="1">
    <citation type="submission" date="2025-08" db="UniProtKB">
        <authorList>
            <consortium name="Ensembl"/>
        </authorList>
    </citation>
    <scope>IDENTIFICATION</scope>
</reference>
<proteinExistence type="predicted"/>
<dbReference type="Gene3D" id="3.30.420.10">
    <property type="entry name" value="Ribonuclease H-like superfamily/Ribonuclease H"/>
    <property type="match status" value="1"/>
</dbReference>
<evidence type="ECO:0000259" key="3">
    <source>
        <dbReference type="PROSITE" id="PS50804"/>
    </source>
</evidence>
<reference evidence="5" key="2">
    <citation type="submission" date="2025-09" db="UniProtKB">
        <authorList>
            <consortium name="Ensembl"/>
        </authorList>
    </citation>
    <scope>IDENTIFICATION</scope>
</reference>
<sequence>MDEILQRLTEIIPLPDPRAKVSHKMTADDDVDAFLQMFENTAAQEGWESDDWARLIAPLLTGKAQRAFFALQTEVANNYGELKREILSRLGLSSVCAAQHFHEWEYKPRLPARAQVAELSRLARHWLLGGEPTAAQVVERVTVDSFLRALPRTPRQAVGMRNPTTVTELVEAVELADAAQQRDAGEQSRPFPWRVVQERRTLEGTLRPVARPAAPSPKDEPMPTVDPASPARTWLAGCIVHRDLPQGVLEAEVKINGRPVHALLHSGSAVSLIQSRLLTPRGETKATCPITCVHGDTRHVPTLRVTISAFPGAWPLEVGVLKDLPVPLILGRDWPGFDRLLAAAVQPATMKRSRHPKRPTRRARQRPVLLATDSGRDGESPAPEPNLYHDLFQQVNEGGSFAQEQREDDRLKHCWAQVRVGDGKELKPGPHPLPHFIVQNGLLYCVAQRRGEEKTLLVVPRTKTETVLKLAHSHPLAGHLGTENTTHRVRDRFHWPGLEAEVKRFCQACPTCQRTSPWKPPPSPLIPLPIIGVPFERIGMDLVGPLPKSARGHEHILVIVDYATLYPEAVPLCKATAKTIARELFLLFSRVGIPGEILTDPLGECDERPDSTSALPWQFTRSTGSKLITG</sequence>
<dbReference type="Proteomes" id="UP000694427">
    <property type="component" value="Unplaced"/>
</dbReference>
<dbReference type="InterPro" id="IPR003309">
    <property type="entry name" value="SCAN_dom"/>
</dbReference>
<organism evidence="5 6">
    <name type="scientific">Cyprinus carpio</name>
    <name type="common">Common carp</name>
    <dbReference type="NCBI Taxonomy" id="7962"/>
    <lineage>
        <taxon>Eukaryota</taxon>
        <taxon>Metazoa</taxon>
        <taxon>Chordata</taxon>
        <taxon>Craniata</taxon>
        <taxon>Vertebrata</taxon>
        <taxon>Euteleostomi</taxon>
        <taxon>Actinopterygii</taxon>
        <taxon>Neopterygii</taxon>
        <taxon>Teleostei</taxon>
        <taxon>Ostariophysi</taxon>
        <taxon>Cypriniformes</taxon>
        <taxon>Cyprinidae</taxon>
        <taxon>Cyprininae</taxon>
        <taxon>Cyprinus</taxon>
    </lineage>
</organism>
<dbReference type="PANTHER" id="PTHR46888:SF15">
    <property type="entry name" value="ZINC FINGER AND SCAN DOMAIN-CONTAINING PROTEIN 12-LIKE"/>
    <property type="match status" value="1"/>
</dbReference>
<keyword evidence="6" id="KW-1185">Reference proteome</keyword>
<dbReference type="PROSITE" id="PS50994">
    <property type="entry name" value="INTEGRASE"/>
    <property type="match status" value="1"/>
</dbReference>
<dbReference type="GO" id="GO:0003676">
    <property type="term" value="F:nucleic acid binding"/>
    <property type="evidence" value="ECO:0007669"/>
    <property type="project" value="InterPro"/>
</dbReference>
<dbReference type="Gene3D" id="1.10.340.70">
    <property type="match status" value="1"/>
</dbReference>
<dbReference type="InterPro" id="IPR041588">
    <property type="entry name" value="Integrase_H2C2"/>
</dbReference>
<evidence type="ECO:0000259" key="4">
    <source>
        <dbReference type="PROSITE" id="PS50994"/>
    </source>
</evidence>
<feature type="domain" description="SCAN box" evidence="3">
    <location>
        <begin position="99"/>
        <end position="174"/>
    </location>
</feature>
<evidence type="ECO:0000256" key="1">
    <source>
        <dbReference type="ARBA" id="ARBA00039658"/>
    </source>
</evidence>
<dbReference type="Ensembl" id="ENSCCRT00010054515.1">
    <property type="protein sequence ID" value="ENSCCRP00010049737.1"/>
    <property type="gene ID" value="ENSCCRG00010021079.1"/>
</dbReference>
<feature type="domain" description="Integrase catalytic" evidence="4">
    <location>
        <begin position="530"/>
        <end position="630"/>
    </location>
</feature>
<dbReference type="SUPFAM" id="SSF50630">
    <property type="entry name" value="Acid proteases"/>
    <property type="match status" value="1"/>
</dbReference>
<dbReference type="SUPFAM" id="SSF53098">
    <property type="entry name" value="Ribonuclease H-like"/>
    <property type="match status" value="1"/>
</dbReference>
<dbReference type="Pfam" id="PF17921">
    <property type="entry name" value="Integrase_H2C2"/>
    <property type="match status" value="1"/>
</dbReference>
<dbReference type="Pfam" id="PF02023">
    <property type="entry name" value="SCAN"/>
    <property type="match status" value="1"/>
</dbReference>
<dbReference type="InterPro" id="IPR036397">
    <property type="entry name" value="RNaseH_sf"/>
</dbReference>
<dbReference type="PROSITE" id="PS50804">
    <property type="entry name" value="SCAN_BOX"/>
    <property type="match status" value="1"/>
</dbReference>
<accession>A0A8C1QM02</accession>
<dbReference type="PANTHER" id="PTHR46888">
    <property type="entry name" value="ZINC KNUCKLE DOMAINCONTAINING PROTEIN-RELATED"/>
    <property type="match status" value="1"/>
</dbReference>
<evidence type="ECO:0000313" key="5">
    <source>
        <dbReference type="Ensembl" id="ENSCCRP00010049737.1"/>
    </source>
</evidence>
<dbReference type="FunFam" id="1.10.340.70:FF:000001">
    <property type="entry name" value="Retrovirus-related Pol polyprotein from transposon gypsy-like Protein"/>
    <property type="match status" value="1"/>
</dbReference>
<dbReference type="GO" id="GO:0015074">
    <property type="term" value="P:DNA integration"/>
    <property type="evidence" value="ECO:0007669"/>
    <property type="project" value="InterPro"/>
</dbReference>
<dbReference type="SUPFAM" id="SSF47353">
    <property type="entry name" value="Retrovirus capsid dimerization domain-like"/>
    <property type="match status" value="1"/>
</dbReference>
<dbReference type="AlphaFoldDB" id="A0A8C1QM02"/>
<evidence type="ECO:0000313" key="6">
    <source>
        <dbReference type="Proteomes" id="UP000694427"/>
    </source>
</evidence>
<evidence type="ECO:0000256" key="2">
    <source>
        <dbReference type="SAM" id="MobiDB-lite"/>
    </source>
</evidence>
<dbReference type="InterPro" id="IPR012337">
    <property type="entry name" value="RNaseH-like_sf"/>
</dbReference>
<dbReference type="InterPro" id="IPR001584">
    <property type="entry name" value="Integrase_cat-core"/>
</dbReference>
<protein>
    <recommendedName>
        <fullName evidence="1">Gypsy retrotransposon integrase-like protein 1</fullName>
    </recommendedName>
</protein>
<dbReference type="CDD" id="cd00303">
    <property type="entry name" value="retropepsin_like"/>
    <property type="match status" value="1"/>
</dbReference>
<dbReference type="InterPro" id="IPR038269">
    <property type="entry name" value="SCAN_sf"/>
</dbReference>
<dbReference type="Gene3D" id="1.10.4020.10">
    <property type="entry name" value="DNA breaking-rejoining enzymes"/>
    <property type="match status" value="1"/>
</dbReference>
<dbReference type="Gene3D" id="2.40.70.10">
    <property type="entry name" value="Acid Proteases"/>
    <property type="match status" value="1"/>
</dbReference>
<feature type="region of interest" description="Disordered" evidence="2">
    <location>
        <begin position="348"/>
        <end position="384"/>
    </location>
</feature>
<feature type="compositionally biased region" description="Basic residues" evidence="2">
    <location>
        <begin position="351"/>
        <end position="365"/>
    </location>
</feature>